<evidence type="ECO:0000313" key="3">
    <source>
        <dbReference type="Proteomes" id="UP000004594"/>
    </source>
</evidence>
<dbReference type="Proteomes" id="UP000004594">
    <property type="component" value="Unassembled WGS sequence"/>
</dbReference>
<dbReference type="eggNOG" id="COG1302">
    <property type="taxonomic scope" value="Bacteria"/>
</dbReference>
<dbReference type="Pfam" id="PF03780">
    <property type="entry name" value="Asp23"/>
    <property type="match status" value="1"/>
</dbReference>
<comment type="similarity">
    <text evidence="1">Belongs to the asp23 family.</text>
</comment>
<accession>E4L8E9</accession>
<gene>
    <name evidence="2" type="ORF">HMPREF9220_1132</name>
</gene>
<dbReference type="InterPro" id="IPR005531">
    <property type="entry name" value="Asp23"/>
</dbReference>
<name>E4L8E9_9FIRM</name>
<evidence type="ECO:0000313" key="2">
    <source>
        <dbReference type="EMBL" id="EFR42999.1"/>
    </source>
</evidence>
<dbReference type="AlphaFoldDB" id="E4L8E9"/>
<evidence type="ECO:0000256" key="1">
    <source>
        <dbReference type="ARBA" id="ARBA00005721"/>
    </source>
</evidence>
<dbReference type="OrthoDB" id="9793465at2"/>
<dbReference type="PANTHER" id="PTHR34297">
    <property type="entry name" value="HYPOTHETICAL CYTOSOLIC PROTEIN-RELATED"/>
    <property type="match status" value="1"/>
</dbReference>
<evidence type="ECO:0008006" key="4">
    <source>
        <dbReference type="Google" id="ProtNLM"/>
    </source>
</evidence>
<organism evidence="2 3">
    <name type="scientific">Dialister micraerophilus UPII 345-E</name>
    <dbReference type="NCBI Taxonomy" id="910314"/>
    <lineage>
        <taxon>Bacteria</taxon>
        <taxon>Bacillati</taxon>
        <taxon>Bacillota</taxon>
        <taxon>Negativicutes</taxon>
        <taxon>Veillonellales</taxon>
        <taxon>Veillonellaceae</taxon>
        <taxon>Dialister</taxon>
    </lineage>
</organism>
<dbReference type="RefSeq" id="WP_007554406.1">
    <property type="nucleotide sequence ID" value="NZ_AENT01000012.1"/>
</dbReference>
<proteinExistence type="inferred from homology"/>
<protein>
    <recommendedName>
        <fullName evidence="4">Asp23/Gls24 family envelope stress response protein</fullName>
    </recommendedName>
</protein>
<reference evidence="2 3" key="1">
    <citation type="submission" date="2010-11" db="EMBL/GenBank/DDBJ databases">
        <authorList>
            <person name="Durkin A.S."/>
            <person name="Madupu R."/>
            <person name="Torralba M."/>
            <person name="Gillis M."/>
            <person name="Methe B."/>
            <person name="Sutton G."/>
            <person name="Nelson K.E."/>
        </authorList>
    </citation>
    <scope>NUCLEOTIDE SEQUENCE [LARGE SCALE GENOMIC DNA]</scope>
    <source>
        <strain evidence="2 3">UPII 345-E</strain>
    </source>
</reference>
<comment type="caution">
    <text evidence="2">The sequence shown here is derived from an EMBL/GenBank/DDBJ whole genome shotgun (WGS) entry which is preliminary data.</text>
</comment>
<sequence>MEFVEFKNKLGSIRISDELIADIARDVALSTDGVNKMDSSFVHRIPSVINFEDADGVRVSIRNNEVVIGLYISVKHGKRIPEVALHLQESVKEQILKITGISVEAVHVNVEDIIF</sequence>
<dbReference type="EMBL" id="AENT01000012">
    <property type="protein sequence ID" value="EFR42999.1"/>
    <property type="molecule type" value="Genomic_DNA"/>
</dbReference>